<keyword evidence="3" id="KW-0238">DNA-binding</keyword>
<dbReference type="GO" id="GO:0045944">
    <property type="term" value="P:positive regulation of transcription by RNA polymerase II"/>
    <property type="evidence" value="ECO:0007669"/>
    <property type="project" value="TreeGrafter"/>
</dbReference>
<dbReference type="GO" id="GO:0005634">
    <property type="term" value="C:nucleus"/>
    <property type="evidence" value="ECO:0007669"/>
    <property type="project" value="UniProtKB-SubCell"/>
</dbReference>
<evidence type="ECO:0000313" key="8">
    <source>
        <dbReference type="Proteomes" id="UP000295604"/>
    </source>
</evidence>
<dbReference type="Pfam" id="PF04082">
    <property type="entry name" value="Fungal_trans"/>
    <property type="match status" value="1"/>
</dbReference>
<gene>
    <name evidence="7" type="ORF">C8034_v003068</name>
</gene>
<evidence type="ECO:0000313" key="7">
    <source>
        <dbReference type="EMBL" id="TEA13197.1"/>
    </source>
</evidence>
<dbReference type="GO" id="GO:0043565">
    <property type="term" value="F:sequence-specific DNA binding"/>
    <property type="evidence" value="ECO:0007669"/>
    <property type="project" value="TreeGrafter"/>
</dbReference>
<protein>
    <submittedName>
        <fullName evidence="7">Putative transcriptional regulatory protein</fullName>
    </submittedName>
</protein>
<evidence type="ECO:0000259" key="6">
    <source>
        <dbReference type="SMART" id="SM00906"/>
    </source>
</evidence>
<dbReference type="InterPro" id="IPR051711">
    <property type="entry name" value="Stress_Response_Reg"/>
</dbReference>
<dbReference type="GO" id="GO:0006351">
    <property type="term" value="P:DNA-templated transcription"/>
    <property type="evidence" value="ECO:0007669"/>
    <property type="project" value="InterPro"/>
</dbReference>
<evidence type="ECO:0000256" key="4">
    <source>
        <dbReference type="ARBA" id="ARBA00023163"/>
    </source>
</evidence>
<reference evidence="7 8" key="1">
    <citation type="submission" date="2018-11" db="EMBL/GenBank/DDBJ databases">
        <title>Genome sequence and assembly of Colletotrichum sidae.</title>
        <authorList>
            <person name="Gan P."/>
            <person name="Shirasu K."/>
        </authorList>
    </citation>
    <scope>NUCLEOTIDE SEQUENCE [LARGE SCALE GENOMIC DNA]</scope>
    <source>
        <strain evidence="7 8">CBS 518.97</strain>
    </source>
</reference>
<comment type="subcellular location">
    <subcellularLocation>
        <location evidence="1">Nucleus</location>
    </subcellularLocation>
</comment>
<proteinExistence type="predicted"/>
<keyword evidence="4" id="KW-0804">Transcription</keyword>
<evidence type="ECO:0000256" key="2">
    <source>
        <dbReference type="ARBA" id="ARBA00023015"/>
    </source>
</evidence>
<dbReference type="PANTHER" id="PTHR47540">
    <property type="entry name" value="THIAMINE REPRESSIBLE GENES REGULATORY PROTEIN THI5"/>
    <property type="match status" value="1"/>
</dbReference>
<keyword evidence="8" id="KW-1185">Reference proteome</keyword>
<evidence type="ECO:0000256" key="1">
    <source>
        <dbReference type="ARBA" id="ARBA00004123"/>
    </source>
</evidence>
<dbReference type="Proteomes" id="UP000295604">
    <property type="component" value="Unassembled WGS sequence"/>
</dbReference>
<comment type="caution">
    <text evidence="7">The sequence shown here is derived from an EMBL/GenBank/DDBJ whole genome shotgun (WGS) entry which is preliminary data.</text>
</comment>
<dbReference type="InterPro" id="IPR007219">
    <property type="entry name" value="XnlR_reg_dom"/>
</dbReference>
<evidence type="ECO:0000256" key="5">
    <source>
        <dbReference type="ARBA" id="ARBA00023242"/>
    </source>
</evidence>
<feature type="domain" description="Xylanolytic transcriptional activator regulatory" evidence="6">
    <location>
        <begin position="167"/>
        <end position="241"/>
    </location>
</feature>
<dbReference type="SMART" id="SM00906">
    <property type="entry name" value="Fungal_trans"/>
    <property type="match status" value="1"/>
</dbReference>
<keyword evidence="2" id="KW-0805">Transcription regulation</keyword>
<dbReference type="EMBL" id="QAPF01000211">
    <property type="protein sequence ID" value="TEA13197.1"/>
    <property type="molecule type" value="Genomic_DNA"/>
</dbReference>
<sequence length="503" mass="55874">MDTAFATRFRQVMSDLSASQQTYIPRNDFASDERSINLAEATCPWPSPPKARLLIEVALRIASGCFHIVRKSCVLDAVEMSHSNSSSNQIPTWKDYSVKGKIWALFAMGELYSSRTTRADHDFPGLHYFAKATKILNYLGERPTMDLLETRLILSLYSLAVNRQYAAYTLVGSSVRMAIIMGLHISITPDQLDDAAVREHRTRLWWTAHVMDCLFSSRLGHRPTVHEDDIKASLPREIEAAEATSADFSDASYFTANAKLSVIMTRIICSVYGSPTGSGNLSERVKQALDDLSLWTRDLPPELHSENTTTSKRCNLGLVYLRLTLNQAVILSTRPILLYGLRNIWTTAKPSTGPHGVQSIRGNQSAMLLIESCVRCARHSCSTLIQSWIDGLFPAFDPFLTQHLFSALTILAISSLFSENESGKDREQLEQSAQLLSQLKDGGNFVAQELHQHVGAILAGLIEIQSWQSCCATNSESNKAVATSLRYKSFSGSQTWICSSLTH</sequence>
<dbReference type="AlphaFoldDB" id="A0A4R8T8W3"/>
<dbReference type="CDD" id="cd12148">
    <property type="entry name" value="fungal_TF_MHR"/>
    <property type="match status" value="1"/>
</dbReference>
<dbReference type="GO" id="GO:0008270">
    <property type="term" value="F:zinc ion binding"/>
    <property type="evidence" value="ECO:0007669"/>
    <property type="project" value="InterPro"/>
</dbReference>
<accession>A0A4R8T8W3</accession>
<organism evidence="7 8">
    <name type="scientific">Colletotrichum sidae</name>
    <dbReference type="NCBI Taxonomy" id="1347389"/>
    <lineage>
        <taxon>Eukaryota</taxon>
        <taxon>Fungi</taxon>
        <taxon>Dikarya</taxon>
        <taxon>Ascomycota</taxon>
        <taxon>Pezizomycotina</taxon>
        <taxon>Sordariomycetes</taxon>
        <taxon>Hypocreomycetidae</taxon>
        <taxon>Glomerellales</taxon>
        <taxon>Glomerellaceae</taxon>
        <taxon>Colletotrichum</taxon>
        <taxon>Colletotrichum orbiculare species complex</taxon>
    </lineage>
</organism>
<dbReference type="PANTHER" id="PTHR47540:SF6">
    <property type="entry name" value="ZN(II)2CYS6 TRANSCRIPTION FACTOR (EUROFUNG)"/>
    <property type="match status" value="1"/>
</dbReference>
<name>A0A4R8T8W3_9PEZI</name>
<evidence type="ECO:0000256" key="3">
    <source>
        <dbReference type="ARBA" id="ARBA00023125"/>
    </source>
</evidence>
<keyword evidence="5" id="KW-0539">Nucleus</keyword>